<reference evidence="5 6" key="1">
    <citation type="submission" date="2020-01" db="EMBL/GenBank/DDBJ databases">
        <title>Genome analysis of Anaerocolumna sp. CBA3638.</title>
        <authorList>
            <person name="Kim J."/>
            <person name="Roh S.W."/>
        </authorList>
    </citation>
    <scope>NUCLEOTIDE SEQUENCE [LARGE SCALE GENOMIC DNA]</scope>
    <source>
        <strain evidence="5 6">CBA3638</strain>
    </source>
</reference>
<feature type="compositionally biased region" description="Basic and acidic residues" evidence="2">
    <location>
        <begin position="306"/>
        <end position="328"/>
    </location>
</feature>
<feature type="domain" description="SAF" evidence="4">
    <location>
        <begin position="58"/>
        <end position="118"/>
    </location>
</feature>
<keyword evidence="6" id="KW-1185">Reference proteome</keyword>
<keyword evidence="3" id="KW-0472">Membrane</keyword>
<dbReference type="EMBL" id="CP048000">
    <property type="protein sequence ID" value="QHQ62879.1"/>
    <property type="molecule type" value="Genomic_DNA"/>
</dbReference>
<feature type="region of interest" description="Disordered" evidence="2">
    <location>
        <begin position="283"/>
        <end position="328"/>
    </location>
</feature>
<dbReference type="KEGG" id="anr:Ana3638_20575"/>
<evidence type="ECO:0000256" key="3">
    <source>
        <dbReference type="SAM" id="Phobius"/>
    </source>
</evidence>
<dbReference type="RefSeq" id="WP_161839701.1">
    <property type="nucleotide sequence ID" value="NZ_CP048000.1"/>
</dbReference>
<keyword evidence="3" id="KW-0812">Transmembrane</keyword>
<evidence type="ECO:0000313" key="5">
    <source>
        <dbReference type="EMBL" id="QHQ62879.1"/>
    </source>
</evidence>
<feature type="coiled-coil region" evidence="1">
    <location>
        <begin position="32"/>
        <end position="59"/>
    </location>
</feature>
<dbReference type="CDD" id="cd11614">
    <property type="entry name" value="SAF_CpaB_FlgA_like"/>
    <property type="match status" value="1"/>
</dbReference>
<dbReference type="InterPro" id="IPR013974">
    <property type="entry name" value="SAF"/>
</dbReference>
<dbReference type="AlphaFoldDB" id="A0A6P1TRJ4"/>
<organism evidence="5 6">
    <name type="scientific">Anaerocolumna sedimenticola</name>
    <dbReference type="NCBI Taxonomy" id="2696063"/>
    <lineage>
        <taxon>Bacteria</taxon>
        <taxon>Bacillati</taxon>
        <taxon>Bacillota</taxon>
        <taxon>Clostridia</taxon>
        <taxon>Lachnospirales</taxon>
        <taxon>Lachnospiraceae</taxon>
        <taxon>Anaerocolumna</taxon>
    </lineage>
</organism>
<dbReference type="SMART" id="SM00858">
    <property type="entry name" value="SAF"/>
    <property type="match status" value="1"/>
</dbReference>
<protein>
    <recommendedName>
        <fullName evidence="4">SAF domain-containing protein</fullName>
    </recommendedName>
</protein>
<name>A0A6P1TRJ4_9FIRM</name>
<keyword evidence="1" id="KW-0175">Coiled coil</keyword>
<accession>A0A6P1TRJ4</accession>
<dbReference type="Proteomes" id="UP000464314">
    <property type="component" value="Chromosome"/>
</dbReference>
<evidence type="ECO:0000313" key="6">
    <source>
        <dbReference type="Proteomes" id="UP000464314"/>
    </source>
</evidence>
<evidence type="ECO:0000256" key="1">
    <source>
        <dbReference type="SAM" id="Coils"/>
    </source>
</evidence>
<evidence type="ECO:0000259" key="4">
    <source>
        <dbReference type="SMART" id="SM00858"/>
    </source>
</evidence>
<gene>
    <name evidence="5" type="ORF">Ana3638_20575</name>
</gene>
<feature type="transmembrane region" description="Helical" evidence="3">
    <location>
        <begin position="12"/>
        <end position="36"/>
    </location>
</feature>
<proteinExistence type="predicted"/>
<keyword evidence="3" id="KW-1133">Transmembrane helix</keyword>
<evidence type="ECO:0000256" key="2">
    <source>
        <dbReference type="SAM" id="MobiDB-lite"/>
    </source>
</evidence>
<sequence length="328" mass="37884">MKRRLKRSTKQHIVVSFLCIIIFGGVFLTAYLTVIINMKKNYETEINELSNQLETNKVKVYEAGKNIPAGSVITKDELMFKQVLSEQPQDDYITEKELGMVTLIDIKTGTPLLKSMLTKKLSDNSMREAEFNTIYLNSNLKENDYVDIRILYPNGENYIVLSKKQVKNLSLEKNDCFMWLNADELLRISGAIVDCFLKEGSKLYCVKYIEPRIQEASVITYIPNADVIRLIQKDPNVVQKAMEKLSLSVRSELESRLNQFYSNYGGEVTWDQYYTSQINPINQADNTEDLSDSDHINDTYQTGNDTKADTPDEYKQKEENKEEIYYVD</sequence>